<evidence type="ECO:0000259" key="1">
    <source>
        <dbReference type="Pfam" id="PF08818"/>
    </source>
</evidence>
<reference evidence="3" key="1">
    <citation type="submission" date="2018-07" db="EMBL/GenBank/DDBJ databases">
        <authorList>
            <person name="Liu B.-T."/>
            <person name="Du Z."/>
        </authorList>
    </citation>
    <scope>NUCLEOTIDE SEQUENCE [LARGE SCALE GENOMIC DNA]</scope>
    <source>
        <strain evidence="3">XYN52</strain>
    </source>
</reference>
<dbReference type="InterPro" id="IPR014922">
    <property type="entry name" value="YdhG-like"/>
</dbReference>
<name>A0A369W610_9HYPH</name>
<dbReference type="Proteomes" id="UP000253759">
    <property type="component" value="Unassembled WGS sequence"/>
</dbReference>
<feature type="domain" description="YdhG-like" evidence="1">
    <location>
        <begin position="11"/>
        <end position="105"/>
    </location>
</feature>
<dbReference type="OrthoDB" id="9811812at2"/>
<sequence length="121" mass="13269">MIAGLEDWRGPLLARVRQGFLAADDAMIEEWKWMGSPTWSCDGLVAVANPHKQKIKITFAHGAALPDPASLFNGKDTGATRRSIDLFAPEDLDEAALIALIRAAIAYNRTHLKKNAGMKNR</sequence>
<dbReference type="EMBL" id="QQNH01000012">
    <property type="protein sequence ID" value="RDE08790.1"/>
    <property type="molecule type" value="Genomic_DNA"/>
</dbReference>
<comment type="caution">
    <text evidence="2">The sequence shown here is derived from an EMBL/GenBank/DDBJ whole genome shotgun (WGS) entry which is preliminary data.</text>
</comment>
<dbReference type="SUPFAM" id="SSF159888">
    <property type="entry name" value="YdhG-like"/>
    <property type="match status" value="1"/>
</dbReference>
<dbReference type="AlphaFoldDB" id="A0A369W610"/>
<gene>
    <name evidence="2" type="ORF">DVH29_10020</name>
</gene>
<organism evidence="2 3">
    <name type="scientific">Pelagibacterium lacus</name>
    <dbReference type="NCBI Taxonomy" id="2282655"/>
    <lineage>
        <taxon>Bacteria</taxon>
        <taxon>Pseudomonadati</taxon>
        <taxon>Pseudomonadota</taxon>
        <taxon>Alphaproteobacteria</taxon>
        <taxon>Hyphomicrobiales</taxon>
        <taxon>Devosiaceae</taxon>
        <taxon>Pelagibacterium</taxon>
    </lineage>
</organism>
<protein>
    <submittedName>
        <fullName evidence="2">DUF1801 domain-containing protein</fullName>
    </submittedName>
</protein>
<dbReference type="Pfam" id="PF08818">
    <property type="entry name" value="DUF1801"/>
    <property type="match status" value="1"/>
</dbReference>
<keyword evidence="3" id="KW-1185">Reference proteome</keyword>
<evidence type="ECO:0000313" key="3">
    <source>
        <dbReference type="Proteomes" id="UP000253759"/>
    </source>
</evidence>
<accession>A0A369W610</accession>
<proteinExistence type="predicted"/>
<evidence type="ECO:0000313" key="2">
    <source>
        <dbReference type="EMBL" id="RDE08790.1"/>
    </source>
</evidence>